<dbReference type="EMBL" id="MDDG01000004">
    <property type="protein sequence ID" value="OQE41943.1"/>
    <property type="molecule type" value="Genomic_DNA"/>
</dbReference>
<dbReference type="Proteomes" id="UP000191500">
    <property type="component" value="Unassembled WGS sequence"/>
</dbReference>
<organism evidence="1 2">
    <name type="scientific">Penicillium coprophilum</name>
    <dbReference type="NCBI Taxonomy" id="36646"/>
    <lineage>
        <taxon>Eukaryota</taxon>
        <taxon>Fungi</taxon>
        <taxon>Dikarya</taxon>
        <taxon>Ascomycota</taxon>
        <taxon>Pezizomycotina</taxon>
        <taxon>Eurotiomycetes</taxon>
        <taxon>Eurotiomycetidae</taxon>
        <taxon>Eurotiales</taxon>
        <taxon>Aspergillaceae</taxon>
        <taxon>Penicillium</taxon>
    </lineage>
</organism>
<keyword evidence="2" id="KW-1185">Reference proteome</keyword>
<evidence type="ECO:0000313" key="2">
    <source>
        <dbReference type="Proteomes" id="UP000191500"/>
    </source>
</evidence>
<reference evidence="2" key="1">
    <citation type="journal article" date="2017" name="Nat. Microbiol.">
        <title>Global analysis of biosynthetic gene clusters reveals vast potential of secondary metabolite production in Penicillium species.</title>
        <authorList>
            <person name="Nielsen J.C."/>
            <person name="Grijseels S."/>
            <person name="Prigent S."/>
            <person name="Ji B."/>
            <person name="Dainat J."/>
            <person name="Nielsen K.F."/>
            <person name="Frisvad J.C."/>
            <person name="Workman M."/>
            <person name="Nielsen J."/>
        </authorList>
    </citation>
    <scope>NUCLEOTIDE SEQUENCE [LARGE SCALE GENOMIC DNA]</scope>
    <source>
        <strain evidence="2">IBT 31321</strain>
    </source>
</reference>
<accession>A0A1V6UUV8</accession>
<dbReference type="STRING" id="36646.A0A1V6UUV8"/>
<protein>
    <submittedName>
        <fullName evidence="1">Uncharacterized protein</fullName>
    </submittedName>
</protein>
<comment type="caution">
    <text evidence="1">The sequence shown here is derived from an EMBL/GenBank/DDBJ whole genome shotgun (WGS) entry which is preliminary data.</text>
</comment>
<proteinExistence type="predicted"/>
<evidence type="ECO:0000313" key="1">
    <source>
        <dbReference type="EMBL" id="OQE41943.1"/>
    </source>
</evidence>
<dbReference type="AlphaFoldDB" id="A0A1V6UUV8"/>
<gene>
    <name evidence="1" type="ORF">PENCOP_c004G03566</name>
</gene>
<dbReference type="CDD" id="cd22952">
    <property type="entry name" value="ART10-like"/>
    <property type="match status" value="1"/>
</dbReference>
<name>A0A1V6UUV8_9EURO</name>
<sequence>MLVEATHVKAQGTSESSTSTWIVQSMANLNYPIGLEDAPGDSTADLNDTLWANNRLPPEVTSSFEVCNIKRTYKLNLRLAFLVGDFKLQTVIRDLEFPVYVMGPTPSLKAWN</sequence>